<keyword evidence="6" id="KW-1185">Reference proteome</keyword>
<evidence type="ECO:0000256" key="1">
    <source>
        <dbReference type="ARBA" id="ARBA00023002"/>
    </source>
</evidence>
<sequence>MSSDNPEPFTRWFGSPSPTRTQPSLRPFDYSSQPRDQGIPRYVQASPESTTSPQATPQQNEDMQFTNTSPLNNHPLTFRRATTDAGVVSIIDLATQAKLTNIGIVCTNSENIIAEETKRERPDLADAIQQLIDNIADLKSDIDEANDAADEYDNIDDLSDSDRRQERELRQTVRKLSDQKKSEELKLKTFLIESRNRQVIEQLRSQYGSIMPSGHLEIHCVSNTLYGDKRDKTRDEALPFITISGIPALRRHCIGLVADAQSREVLNYIQKDIPALISELDIWVQNGAGTMDAERRRAIREVVNAVEHGIQSALNKNSSRIRIISRLANATFESKVYNDQHVERWVEGAVQASQVWHSIEELMASKPRIQPVINQIEVHPFNTQTSIRETCAKYNITIEAYAPLARAMRMKHPEIIQLSRKYSCSPAQLLVRWSLQHNMVTLPKSSRKERLIENANVNGFQISDEDMAVMNALDENLVTDWDPTDAP</sequence>
<dbReference type="Gene3D" id="3.20.20.100">
    <property type="entry name" value="NADP-dependent oxidoreductase domain"/>
    <property type="match status" value="1"/>
</dbReference>
<dbReference type="SUPFAM" id="SSF51430">
    <property type="entry name" value="NAD(P)-linked oxidoreductase"/>
    <property type="match status" value="1"/>
</dbReference>
<dbReference type="AlphaFoldDB" id="A0A0G4MR99"/>
<accession>A0A0G4MR99</accession>
<protein>
    <recommendedName>
        <fullName evidence="4">NADP-dependent oxidoreductase domain-containing protein</fullName>
    </recommendedName>
</protein>
<gene>
    <name evidence="5" type="ORF">BN1708_007154</name>
</gene>
<dbReference type="EMBL" id="CVQH01024305">
    <property type="protein sequence ID" value="CRK36722.1"/>
    <property type="molecule type" value="Genomic_DNA"/>
</dbReference>
<keyword evidence="2" id="KW-0175">Coiled coil</keyword>
<organism evidence="5 6">
    <name type="scientific">Verticillium longisporum</name>
    <name type="common">Verticillium dahliae var. longisporum</name>
    <dbReference type="NCBI Taxonomy" id="100787"/>
    <lineage>
        <taxon>Eukaryota</taxon>
        <taxon>Fungi</taxon>
        <taxon>Dikarya</taxon>
        <taxon>Ascomycota</taxon>
        <taxon>Pezizomycotina</taxon>
        <taxon>Sordariomycetes</taxon>
        <taxon>Hypocreomycetidae</taxon>
        <taxon>Glomerellales</taxon>
        <taxon>Plectosphaerellaceae</taxon>
        <taxon>Verticillium</taxon>
    </lineage>
</organism>
<dbReference type="Pfam" id="PF00248">
    <property type="entry name" value="Aldo_ket_red"/>
    <property type="match status" value="1"/>
</dbReference>
<dbReference type="InterPro" id="IPR020471">
    <property type="entry name" value="AKR"/>
</dbReference>
<dbReference type="InterPro" id="IPR023210">
    <property type="entry name" value="NADP_OxRdtase_dom"/>
</dbReference>
<reference evidence="5 6" key="1">
    <citation type="submission" date="2015-05" db="EMBL/GenBank/DDBJ databases">
        <authorList>
            <person name="Wang D.B."/>
            <person name="Wang M."/>
        </authorList>
    </citation>
    <scope>NUCLEOTIDE SEQUENCE [LARGE SCALE GENOMIC DNA]</scope>
    <source>
        <strain evidence="5">VL1</strain>
    </source>
</reference>
<dbReference type="PANTHER" id="PTHR43827:SF13">
    <property type="entry name" value="ALDO_KETO REDUCTASE FAMILY PROTEIN"/>
    <property type="match status" value="1"/>
</dbReference>
<name>A0A0G4MR99_VERLO</name>
<dbReference type="PRINTS" id="PR00069">
    <property type="entry name" value="ALDKETRDTASE"/>
</dbReference>
<evidence type="ECO:0000259" key="4">
    <source>
        <dbReference type="Pfam" id="PF00248"/>
    </source>
</evidence>
<evidence type="ECO:0000313" key="5">
    <source>
        <dbReference type="EMBL" id="CRK36722.1"/>
    </source>
</evidence>
<dbReference type="GO" id="GO:0016491">
    <property type="term" value="F:oxidoreductase activity"/>
    <property type="evidence" value="ECO:0007669"/>
    <property type="project" value="UniProtKB-KW"/>
</dbReference>
<feature type="region of interest" description="Disordered" evidence="3">
    <location>
        <begin position="1"/>
        <end position="76"/>
    </location>
</feature>
<feature type="coiled-coil region" evidence="2">
    <location>
        <begin position="114"/>
        <end position="186"/>
    </location>
</feature>
<evidence type="ECO:0000256" key="2">
    <source>
        <dbReference type="SAM" id="Coils"/>
    </source>
</evidence>
<evidence type="ECO:0000313" key="6">
    <source>
        <dbReference type="Proteomes" id="UP000044602"/>
    </source>
</evidence>
<keyword evidence="1" id="KW-0560">Oxidoreductase</keyword>
<dbReference type="Proteomes" id="UP000044602">
    <property type="component" value="Unassembled WGS sequence"/>
</dbReference>
<feature type="domain" description="NADP-dependent oxidoreductase" evidence="4">
    <location>
        <begin position="356"/>
        <end position="474"/>
    </location>
</feature>
<dbReference type="InterPro" id="IPR036812">
    <property type="entry name" value="NAD(P)_OxRdtase_dom_sf"/>
</dbReference>
<dbReference type="STRING" id="100787.A0A0G4MR99"/>
<evidence type="ECO:0000256" key="3">
    <source>
        <dbReference type="SAM" id="MobiDB-lite"/>
    </source>
</evidence>
<dbReference type="PANTHER" id="PTHR43827">
    <property type="entry name" value="2,5-DIKETO-D-GLUCONIC ACID REDUCTASE"/>
    <property type="match status" value="1"/>
</dbReference>
<feature type="compositionally biased region" description="Polar residues" evidence="3">
    <location>
        <begin position="46"/>
        <end position="75"/>
    </location>
</feature>
<feature type="compositionally biased region" description="Polar residues" evidence="3">
    <location>
        <begin position="16"/>
        <end position="35"/>
    </location>
</feature>
<proteinExistence type="predicted"/>